<sequence>MDSAIHLTDVQQLNLQFLLTIQAGLRQNRIATSYKFHLDPDCAALLSTMSVSDLVALAPSLPHESLFLPIGNLPAVLAAPAGLAVTLCRVGASRTVGKADQPLPIVQSN</sequence>
<keyword evidence="7" id="KW-0804">Transcription</keyword>
<keyword evidence="6" id="KW-0010">Activator</keyword>
<evidence type="ECO:0000256" key="6">
    <source>
        <dbReference type="ARBA" id="ARBA00023159"/>
    </source>
</evidence>
<gene>
    <name evidence="9" type="ORF">GM668_11710</name>
</gene>
<dbReference type="GO" id="GO:0045893">
    <property type="term" value="P:positive regulation of DNA-templated transcription"/>
    <property type="evidence" value="ECO:0007669"/>
    <property type="project" value="InterPro"/>
</dbReference>
<dbReference type="RefSeq" id="WP_155439142.1">
    <property type="nucleotide sequence ID" value="NZ_WNLA01000006.1"/>
</dbReference>
<dbReference type="OrthoDB" id="8704056at2"/>
<evidence type="ECO:0000256" key="3">
    <source>
        <dbReference type="ARBA" id="ARBA00023015"/>
    </source>
</evidence>
<dbReference type="Pfam" id="PF05247">
    <property type="entry name" value="FlhD"/>
    <property type="match status" value="1"/>
</dbReference>
<dbReference type="AlphaFoldDB" id="A0A6L6Q0I3"/>
<dbReference type="Gene3D" id="1.10.4000.10">
    <property type="entry name" value="Flagellar transcriptional activator FlhD"/>
    <property type="match status" value="1"/>
</dbReference>
<keyword evidence="1" id="KW-0963">Cytoplasm</keyword>
<dbReference type="GO" id="GO:0003677">
    <property type="term" value="F:DNA binding"/>
    <property type="evidence" value="ECO:0007669"/>
    <property type="project" value="UniProtKB-KW"/>
</dbReference>
<evidence type="ECO:0000256" key="5">
    <source>
        <dbReference type="ARBA" id="ARBA00023157"/>
    </source>
</evidence>
<keyword evidence="5" id="KW-1015">Disulfide bond</keyword>
<dbReference type="InterPro" id="IPR036194">
    <property type="entry name" value="FlhD_sf"/>
</dbReference>
<keyword evidence="3" id="KW-0805">Transcription regulation</keyword>
<evidence type="ECO:0000256" key="4">
    <source>
        <dbReference type="ARBA" id="ARBA00023125"/>
    </source>
</evidence>
<reference evidence="9 10" key="1">
    <citation type="submission" date="2019-11" db="EMBL/GenBank/DDBJ databases">
        <title>Type strains purchased from KCTC, JCM and DSMZ.</title>
        <authorList>
            <person name="Lu H."/>
        </authorList>
    </citation>
    <scope>NUCLEOTIDE SEQUENCE [LARGE SCALE GENOMIC DNA]</scope>
    <source>
        <strain evidence="9 10">KCTC 42409</strain>
    </source>
</reference>
<dbReference type="SUPFAM" id="SSF63592">
    <property type="entry name" value="Flagellar transcriptional activator FlhD"/>
    <property type="match status" value="1"/>
</dbReference>
<evidence type="ECO:0008006" key="11">
    <source>
        <dbReference type="Google" id="ProtNLM"/>
    </source>
</evidence>
<evidence type="ECO:0000313" key="9">
    <source>
        <dbReference type="EMBL" id="MTW02748.1"/>
    </source>
</evidence>
<keyword evidence="10" id="KW-1185">Reference proteome</keyword>
<comment type="function">
    <text evidence="8">Functions in complex with FlhC as a master transcriptional regulator that regulates transcription of several flagellar and non-flagellar operons by binding to their promoter region. Activates expression of class 2 flagellar genes, including fliA, which is a flagellum-specific sigma factor that turns on the class 3 genes. Also regulates genes whose products function in a variety of physiological pathways.</text>
</comment>
<name>A0A6L6Q0I3_9BURK</name>
<evidence type="ECO:0000256" key="2">
    <source>
        <dbReference type="ARBA" id="ARBA00022795"/>
    </source>
</evidence>
<proteinExistence type="predicted"/>
<keyword evidence="4" id="KW-0238">DNA-binding</keyword>
<evidence type="ECO:0000256" key="8">
    <source>
        <dbReference type="ARBA" id="ARBA00025431"/>
    </source>
</evidence>
<dbReference type="InterPro" id="IPR023559">
    <property type="entry name" value="Flagellar_FlhD"/>
</dbReference>
<dbReference type="EMBL" id="WNLA01000006">
    <property type="protein sequence ID" value="MTW02748.1"/>
    <property type="molecule type" value="Genomic_DNA"/>
</dbReference>
<protein>
    <recommendedName>
        <fullName evidence="11">Flagellar transcriptional regulator FlhD</fullName>
    </recommendedName>
</protein>
<keyword evidence="2" id="KW-1005">Bacterial flagellum biogenesis</keyword>
<evidence type="ECO:0000313" key="10">
    <source>
        <dbReference type="Proteomes" id="UP000484015"/>
    </source>
</evidence>
<accession>A0A6L6Q0I3</accession>
<dbReference type="Proteomes" id="UP000484015">
    <property type="component" value="Unassembled WGS sequence"/>
</dbReference>
<evidence type="ECO:0000256" key="7">
    <source>
        <dbReference type="ARBA" id="ARBA00023163"/>
    </source>
</evidence>
<comment type="caution">
    <text evidence="9">The sequence shown here is derived from an EMBL/GenBank/DDBJ whole genome shotgun (WGS) entry which is preliminary data.</text>
</comment>
<evidence type="ECO:0000256" key="1">
    <source>
        <dbReference type="ARBA" id="ARBA00022490"/>
    </source>
</evidence>
<dbReference type="GO" id="GO:0044780">
    <property type="term" value="P:bacterial-type flagellum assembly"/>
    <property type="evidence" value="ECO:0007669"/>
    <property type="project" value="InterPro"/>
</dbReference>
<organism evidence="9 10">
    <name type="scientific">Pseudoduganella ginsengisoli</name>
    <dbReference type="NCBI Taxonomy" id="1462440"/>
    <lineage>
        <taxon>Bacteria</taxon>
        <taxon>Pseudomonadati</taxon>
        <taxon>Pseudomonadota</taxon>
        <taxon>Betaproteobacteria</taxon>
        <taxon>Burkholderiales</taxon>
        <taxon>Oxalobacteraceae</taxon>
        <taxon>Telluria group</taxon>
        <taxon>Pseudoduganella</taxon>
    </lineage>
</organism>